<evidence type="ECO:0000313" key="1">
    <source>
        <dbReference type="EMBL" id="KAK3096646.1"/>
    </source>
</evidence>
<dbReference type="Proteomes" id="UP001186944">
    <property type="component" value="Unassembled WGS sequence"/>
</dbReference>
<dbReference type="AlphaFoldDB" id="A0AA89C2B3"/>
<reference evidence="1" key="1">
    <citation type="submission" date="2019-08" db="EMBL/GenBank/DDBJ databases">
        <title>The improved chromosome-level genome for the pearl oyster Pinctada fucata martensii using PacBio sequencing and Hi-C.</title>
        <authorList>
            <person name="Zheng Z."/>
        </authorList>
    </citation>
    <scope>NUCLEOTIDE SEQUENCE</scope>
    <source>
        <strain evidence="1">ZZ-2019</strain>
        <tissue evidence="1">Adductor muscle</tissue>
    </source>
</reference>
<proteinExistence type="predicted"/>
<sequence>MCVNSSLPLRKKNDSDQNHAKLRLPSLNLKNNIDIKQEDFENSDRRRIPSDRSLYDPEAESLIKRLTRDNTLMFSPFVINRGNYKDLYDYGQIAEKRMVMEDFRKLGPISKFERDELYIPQTYRQKLSCQHCRKSYVAKMFTKSYLKRNNREPSCVGMRYEKQNGGHFCDVLGKNIVPSV</sequence>
<accession>A0AA89C2B3</accession>
<keyword evidence="2" id="KW-1185">Reference proteome</keyword>
<comment type="caution">
    <text evidence="1">The sequence shown here is derived from an EMBL/GenBank/DDBJ whole genome shotgun (WGS) entry which is preliminary data.</text>
</comment>
<evidence type="ECO:0000313" key="2">
    <source>
        <dbReference type="Proteomes" id="UP001186944"/>
    </source>
</evidence>
<protein>
    <submittedName>
        <fullName evidence="1">Uncharacterized protein</fullName>
    </submittedName>
</protein>
<gene>
    <name evidence="1" type="ORF">FSP39_002006</name>
</gene>
<organism evidence="1 2">
    <name type="scientific">Pinctada imbricata</name>
    <name type="common">Atlantic pearl-oyster</name>
    <name type="synonym">Pinctada martensii</name>
    <dbReference type="NCBI Taxonomy" id="66713"/>
    <lineage>
        <taxon>Eukaryota</taxon>
        <taxon>Metazoa</taxon>
        <taxon>Spiralia</taxon>
        <taxon>Lophotrochozoa</taxon>
        <taxon>Mollusca</taxon>
        <taxon>Bivalvia</taxon>
        <taxon>Autobranchia</taxon>
        <taxon>Pteriomorphia</taxon>
        <taxon>Pterioida</taxon>
        <taxon>Pterioidea</taxon>
        <taxon>Pteriidae</taxon>
        <taxon>Pinctada</taxon>
    </lineage>
</organism>
<dbReference type="EMBL" id="VSWD01000007">
    <property type="protein sequence ID" value="KAK3096646.1"/>
    <property type="molecule type" value="Genomic_DNA"/>
</dbReference>
<name>A0AA89C2B3_PINIB</name>